<sequence>MGHFTPYLHLSNKLAKRGHIISFFIPKRTMTKLQHLNRHPHLITFVPITVPPVDGLPHDAETTSDVPFSLFTLIATAMDRTEKDIELLLKELKPQIVFFDFQFWLPNLTRSLGIKSLQYLIVNPATVSYLGNVTRQSQGKEVTEVDLMKPPPGFPDSSIELHAHELRFLVSTRKLLEFGSGVLLYDRFNNGSIMSDAIGFKGCREIEGPYTDFLETIFGKPVLLSGPLLSEPPDSTLEEKWAAWLGRFKAGSVVFCAYGSESPLQQNQFQELLLGLELTGFPFLAALKPPGGFESVEEALPEGFNERVQGRGIAYGGWVQQQLILGHPSVGCFITHCGAASITEALVNECQMVLLPRLGSDHIMNARMMSGKLKVGVEVEKGEEDGLFTKESVCKAVKVVMDDGNELGREVRANHSKVRNLLLSNNLESSCLDSFCHRLHDLII</sequence>
<keyword evidence="2" id="KW-0328">Glycosyltransferase</keyword>
<dbReference type="Pfam" id="PF00201">
    <property type="entry name" value="UDPGT"/>
    <property type="match status" value="1"/>
</dbReference>
<evidence type="ECO:0000256" key="1">
    <source>
        <dbReference type="ARBA" id="ARBA00009995"/>
    </source>
</evidence>
<dbReference type="FunFam" id="3.40.50.2000:FF:000087">
    <property type="entry name" value="Glycosyltransferase"/>
    <property type="match status" value="1"/>
</dbReference>
<dbReference type="EMBL" id="OR372705">
    <property type="protein sequence ID" value="WMX26770.1"/>
    <property type="molecule type" value="mRNA"/>
</dbReference>
<dbReference type="InterPro" id="IPR050481">
    <property type="entry name" value="UDP-glycosyltransf_plant"/>
</dbReference>
<protein>
    <submittedName>
        <fullName evidence="4">UGT79B188</fullName>
    </submittedName>
</protein>
<dbReference type="CDD" id="cd03784">
    <property type="entry name" value="GT1_Gtf-like"/>
    <property type="match status" value="1"/>
</dbReference>
<proteinExistence type="evidence at transcript level"/>
<dbReference type="FunFam" id="3.40.50.2000:FF:000037">
    <property type="entry name" value="Glycosyltransferase"/>
    <property type="match status" value="1"/>
</dbReference>
<dbReference type="PANTHER" id="PTHR48049:SF1">
    <property type="entry name" value="UDP-GLYCOSYLTRANSFERASE SUPERFAMILY PROTEIN"/>
    <property type="match status" value="1"/>
</dbReference>
<evidence type="ECO:0000313" key="4">
    <source>
        <dbReference type="EMBL" id="WMX26770.1"/>
    </source>
</evidence>
<reference evidence="4" key="1">
    <citation type="submission" date="2023-07" db="EMBL/GenBank/DDBJ databases">
        <authorList>
            <person name="Wang H."/>
            <person name="Wang Z."/>
            <person name="Ye M."/>
        </authorList>
    </citation>
    <scope>NUCLEOTIDE SEQUENCE</scope>
</reference>
<dbReference type="PANTHER" id="PTHR48049">
    <property type="entry name" value="GLYCOSYLTRANSFERASE"/>
    <property type="match status" value="1"/>
</dbReference>
<evidence type="ECO:0000256" key="2">
    <source>
        <dbReference type="ARBA" id="ARBA00022676"/>
    </source>
</evidence>
<dbReference type="InterPro" id="IPR002213">
    <property type="entry name" value="UDP_glucos_trans"/>
</dbReference>
<name>A0AA51VIS5_9FABA</name>
<dbReference type="GO" id="GO:0035251">
    <property type="term" value="F:UDP-glucosyltransferase activity"/>
    <property type="evidence" value="ECO:0007669"/>
    <property type="project" value="InterPro"/>
</dbReference>
<keyword evidence="3" id="KW-0808">Transferase</keyword>
<accession>A0AA51VIS5</accession>
<dbReference type="AlphaFoldDB" id="A0AA51VIS5"/>
<comment type="similarity">
    <text evidence="1">Belongs to the UDP-glycosyltransferase family.</text>
</comment>
<dbReference type="Gene3D" id="3.40.50.2000">
    <property type="entry name" value="Glycogen Phosphorylase B"/>
    <property type="match status" value="2"/>
</dbReference>
<organism evidence="4">
    <name type="scientific">Gompholobium polymorphum</name>
    <dbReference type="NCBI Taxonomy" id="1799580"/>
    <lineage>
        <taxon>Eukaryota</taxon>
        <taxon>Viridiplantae</taxon>
        <taxon>Streptophyta</taxon>
        <taxon>Embryophyta</taxon>
        <taxon>Tracheophyta</taxon>
        <taxon>Spermatophyta</taxon>
        <taxon>Magnoliopsida</taxon>
        <taxon>eudicotyledons</taxon>
        <taxon>Gunneridae</taxon>
        <taxon>Pentapetalae</taxon>
        <taxon>rosids</taxon>
        <taxon>fabids</taxon>
        <taxon>Fabales</taxon>
        <taxon>Fabaceae</taxon>
        <taxon>Papilionoideae</taxon>
        <taxon>50 kb inversion clade</taxon>
        <taxon>NPAAA clade</taxon>
        <taxon>mirbelioid clade</taxon>
        <taxon>Mirbelieae</taxon>
        <taxon>Gompholobium</taxon>
    </lineage>
</organism>
<dbReference type="SUPFAM" id="SSF53756">
    <property type="entry name" value="UDP-Glycosyltransferase/glycogen phosphorylase"/>
    <property type="match status" value="1"/>
</dbReference>
<evidence type="ECO:0000256" key="3">
    <source>
        <dbReference type="ARBA" id="ARBA00022679"/>
    </source>
</evidence>